<name>A0A8I6R7R0_CIMLE</name>
<dbReference type="KEGG" id="clec:106661695"/>
<dbReference type="OMA" id="LYFCCLR"/>
<keyword evidence="2" id="KW-1185">Reference proteome</keyword>
<dbReference type="PANTHER" id="PTHR35268:SF1">
    <property type="entry name" value="UBIQUINOL-CYTOCHROME-C REDUCTASE COMPLEX ASSEMBLY FACTOR 4"/>
    <property type="match status" value="1"/>
</dbReference>
<organism evidence="1 2">
    <name type="scientific">Cimex lectularius</name>
    <name type="common">Bed bug</name>
    <name type="synonym">Acanthia lectularia</name>
    <dbReference type="NCBI Taxonomy" id="79782"/>
    <lineage>
        <taxon>Eukaryota</taxon>
        <taxon>Metazoa</taxon>
        <taxon>Ecdysozoa</taxon>
        <taxon>Arthropoda</taxon>
        <taxon>Hexapoda</taxon>
        <taxon>Insecta</taxon>
        <taxon>Pterygota</taxon>
        <taxon>Neoptera</taxon>
        <taxon>Paraneoptera</taxon>
        <taxon>Hemiptera</taxon>
        <taxon>Heteroptera</taxon>
        <taxon>Panheteroptera</taxon>
        <taxon>Cimicomorpha</taxon>
        <taxon>Cimicidae</taxon>
        <taxon>Cimex</taxon>
    </lineage>
</organism>
<dbReference type="EnsemblMetazoa" id="XM_014385243.2">
    <property type="protein sequence ID" value="XP_014240729.1"/>
    <property type="gene ID" value="LOC106661695"/>
</dbReference>
<sequence>MFLIRNVRTGINLLSRQLKRNVTLSKMRMSTVDEPNDQPVKFSTSKASKWKAEFSRRGTSKEESPWFEPLAVGASAAVFLIYFCVLREENDIDEKLDISIYRRIDGLEEYQLRQLLAHNKRNGKDVTDIENRLQELSREKMRS</sequence>
<dbReference type="Pfam" id="PF15013">
    <property type="entry name" value="CCSMST1"/>
    <property type="match status" value="1"/>
</dbReference>
<evidence type="ECO:0000313" key="2">
    <source>
        <dbReference type="Proteomes" id="UP000494040"/>
    </source>
</evidence>
<dbReference type="PANTHER" id="PTHR35268">
    <property type="entry name" value="PROTEIN CCSMST1"/>
    <property type="match status" value="1"/>
</dbReference>
<dbReference type="RefSeq" id="XP_014240729.1">
    <property type="nucleotide sequence ID" value="XM_014385243.2"/>
</dbReference>
<evidence type="ECO:0000313" key="1">
    <source>
        <dbReference type="EnsemblMetazoa" id="XP_014240729.1"/>
    </source>
</evidence>
<protein>
    <submittedName>
        <fullName evidence="1">Uncharacterized protein</fullName>
    </submittedName>
</protein>
<accession>A0A8I6R7R0</accession>
<reference evidence="1" key="1">
    <citation type="submission" date="2022-01" db="UniProtKB">
        <authorList>
            <consortium name="EnsemblMetazoa"/>
        </authorList>
    </citation>
    <scope>IDENTIFICATION</scope>
</reference>
<dbReference type="GeneID" id="106661695"/>
<dbReference type="Proteomes" id="UP000494040">
    <property type="component" value="Unassembled WGS sequence"/>
</dbReference>
<dbReference type="OrthoDB" id="5783753at2759"/>
<dbReference type="AlphaFoldDB" id="A0A8I6R7R0"/>
<dbReference type="InterPro" id="IPR029160">
    <property type="entry name" value="UQCC4"/>
</dbReference>
<proteinExistence type="predicted"/>